<dbReference type="PANTHER" id="PTHR33048:SF47">
    <property type="entry name" value="INTEGRAL MEMBRANE PROTEIN-RELATED"/>
    <property type="match status" value="1"/>
</dbReference>
<dbReference type="InterPro" id="IPR049326">
    <property type="entry name" value="Rhodopsin_dom_fungi"/>
</dbReference>
<evidence type="ECO:0000259" key="7">
    <source>
        <dbReference type="Pfam" id="PF20684"/>
    </source>
</evidence>
<dbReference type="PANTHER" id="PTHR33048">
    <property type="entry name" value="PTH11-LIKE INTEGRAL MEMBRANE PROTEIN (AFU_ORTHOLOGUE AFUA_5G11245)"/>
    <property type="match status" value="1"/>
</dbReference>
<feature type="transmembrane region" description="Helical" evidence="6">
    <location>
        <begin position="20"/>
        <end position="39"/>
    </location>
</feature>
<comment type="caution">
    <text evidence="8">The sequence shown here is derived from an EMBL/GenBank/DDBJ whole genome shotgun (WGS) entry which is preliminary data.</text>
</comment>
<dbReference type="Proteomes" id="UP001590951">
    <property type="component" value="Unassembled WGS sequence"/>
</dbReference>
<feature type="transmembrane region" description="Helical" evidence="6">
    <location>
        <begin position="129"/>
        <end position="151"/>
    </location>
</feature>
<evidence type="ECO:0000256" key="3">
    <source>
        <dbReference type="ARBA" id="ARBA00022989"/>
    </source>
</evidence>
<feature type="transmembrane region" description="Helical" evidence="6">
    <location>
        <begin position="51"/>
        <end position="70"/>
    </location>
</feature>
<name>A0ABR4B8W4_9LECA</name>
<proteinExistence type="inferred from homology"/>
<gene>
    <name evidence="8" type="ORF">ABVK25_005439</name>
</gene>
<organism evidence="8 9">
    <name type="scientific">Lepraria finkii</name>
    <dbReference type="NCBI Taxonomy" id="1340010"/>
    <lineage>
        <taxon>Eukaryota</taxon>
        <taxon>Fungi</taxon>
        <taxon>Dikarya</taxon>
        <taxon>Ascomycota</taxon>
        <taxon>Pezizomycotina</taxon>
        <taxon>Lecanoromycetes</taxon>
        <taxon>OSLEUM clade</taxon>
        <taxon>Lecanoromycetidae</taxon>
        <taxon>Lecanorales</taxon>
        <taxon>Lecanorineae</taxon>
        <taxon>Stereocaulaceae</taxon>
        <taxon>Lepraria</taxon>
    </lineage>
</organism>
<evidence type="ECO:0000256" key="2">
    <source>
        <dbReference type="ARBA" id="ARBA00022692"/>
    </source>
</evidence>
<accession>A0ABR4B8W4</accession>
<feature type="transmembrane region" description="Helical" evidence="6">
    <location>
        <begin position="176"/>
        <end position="199"/>
    </location>
</feature>
<feature type="transmembrane region" description="Helical" evidence="6">
    <location>
        <begin position="211"/>
        <end position="235"/>
    </location>
</feature>
<keyword evidence="9" id="KW-1185">Reference proteome</keyword>
<dbReference type="EMBL" id="JBHFEH010000016">
    <property type="protein sequence ID" value="KAL2054298.1"/>
    <property type="molecule type" value="Genomic_DNA"/>
</dbReference>
<dbReference type="InterPro" id="IPR052337">
    <property type="entry name" value="SAT4-like"/>
</dbReference>
<evidence type="ECO:0000256" key="5">
    <source>
        <dbReference type="ARBA" id="ARBA00038359"/>
    </source>
</evidence>
<sequence length="341" mass="37645">MAASSPPTQDSNLRGMAVSSISLITFAVGANVVFLRIYVRMKRRVIGWDDYTICVALALSLLGTVADVYQVANGAGRHIDTLTPAQLSEFIKWTFVEGVEFVIGTCFVKISVCGFILRFISKARWNMRYFIYILMGFLIVSTLSLVTALLAQCRPLKALYILDIKGKCYSKNVSIAIAYVQAAINVCTDFICAGLPFFVIRNLQMKRSLKIGLSIIMGLGIFTACFSVLRIGFLYTNYSTDVTYDNLVNVVCAVLELNLGIIAASIATIRPLFVNLGPMVRVSSDNIEAPYSSNRPYVRNLKASKAGRKPTGILLNRMGITKTTNTKISQDFQEASEERGW</sequence>
<evidence type="ECO:0000313" key="8">
    <source>
        <dbReference type="EMBL" id="KAL2054298.1"/>
    </source>
</evidence>
<keyword evidence="2 6" id="KW-0812">Transmembrane</keyword>
<evidence type="ECO:0000256" key="1">
    <source>
        <dbReference type="ARBA" id="ARBA00004141"/>
    </source>
</evidence>
<feature type="domain" description="Rhodopsin" evidence="7">
    <location>
        <begin position="35"/>
        <end position="274"/>
    </location>
</feature>
<keyword evidence="3 6" id="KW-1133">Transmembrane helix</keyword>
<evidence type="ECO:0000256" key="6">
    <source>
        <dbReference type="SAM" id="Phobius"/>
    </source>
</evidence>
<reference evidence="8 9" key="1">
    <citation type="submission" date="2024-09" db="EMBL/GenBank/DDBJ databases">
        <title>Rethinking Asexuality: The Enigmatic Case of Functional Sexual Genes in Lepraria (Stereocaulaceae).</title>
        <authorList>
            <person name="Doellman M."/>
            <person name="Sun Y."/>
            <person name="Barcenas-Pena A."/>
            <person name="Lumbsch H.T."/>
            <person name="Grewe F."/>
        </authorList>
    </citation>
    <scope>NUCLEOTIDE SEQUENCE [LARGE SCALE GENOMIC DNA]</scope>
    <source>
        <strain evidence="8 9">Grewe 0041</strain>
    </source>
</reference>
<keyword evidence="4 6" id="KW-0472">Membrane</keyword>
<comment type="similarity">
    <text evidence="5">Belongs to the SAT4 family.</text>
</comment>
<evidence type="ECO:0000256" key="4">
    <source>
        <dbReference type="ARBA" id="ARBA00023136"/>
    </source>
</evidence>
<feature type="transmembrane region" description="Helical" evidence="6">
    <location>
        <begin position="90"/>
        <end position="117"/>
    </location>
</feature>
<feature type="transmembrane region" description="Helical" evidence="6">
    <location>
        <begin position="247"/>
        <end position="269"/>
    </location>
</feature>
<evidence type="ECO:0000313" key="9">
    <source>
        <dbReference type="Proteomes" id="UP001590951"/>
    </source>
</evidence>
<comment type="subcellular location">
    <subcellularLocation>
        <location evidence="1">Membrane</location>
        <topology evidence="1">Multi-pass membrane protein</topology>
    </subcellularLocation>
</comment>
<protein>
    <recommendedName>
        <fullName evidence="7">Rhodopsin domain-containing protein</fullName>
    </recommendedName>
</protein>
<dbReference type="Pfam" id="PF20684">
    <property type="entry name" value="Fung_rhodopsin"/>
    <property type="match status" value="1"/>
</dbReference>